<keyword evidence="5" id="KW-1185">Reference proteome</keyword>
<proteinExistence type="predicted"/>
<sequence length="71" mass="8059">MGLHELRSRLTIIPQDPVLLSGTLRFNLDPFSNFNDSELWSALEEAHLKQFVESKPDGLSYEISEGGENIR</sequence>
<name>A0A914XWL6_9BILA</name>
<keyword evidence="3" id="KW-0547">Nucleotide-binding</keyword>
<evidence type="ECO:0000313" key="6">
    <source>
        <dbReference type="WBParaSite" id="PSU_v2.g11359.t1"/>
    </source>
</evidence>
<dbReference type="GO" id="GO:0012505">
    <property type="term" value="C:endomembrane system"/>
    <property type="evidence" value="ECO:0007669"/>
    <property type="project" value="UniProtKB-SubCell"/>
</dbReference>
<keyword evidence="4" id="KW-0067">ATP-binding</keyword>
<keyword evidence="2" id="KW-0677">Repeat</keyword>
<dbReference type="Gene3D" id="3.40.50.300">
    <property type="entry name" value="P-loop containing nucleotide triphosphate hydrolases"/>
    <property type="match status" value="1"/>
</dbReference>
<organism evidence="5 6">
    <name type="scientific">Panagrolaimus superbus</name>
    <dbReference type="NCBI Taxonomy" id="310955"/>
    <lineage>
        <taxon>Eukaryota</taxon>
        <taxon>Metazoa</taxon>
        <taxon>Ecdysozoa</taxon>
        <taxon>Nematoda</taxon>
        <taxon>Chromadorea</taxon>
        <taxon>Rhabditida</taxon>
        <taxon>Tylenchina</taxon>
        <taxon>Panagrolaimomorpha</taxon>
        <taxon>Panagrolaimoidea</taxon>
        <taxon>Panagrolaimidae</taxon>
        <taxon>Panagrolaimus</taxon>
    </lineage>
</organism>
<comment type="subcellular location">
    <subcellularLocation>
        <location evidence="1">Endomembrane system</location>
        <topology evidence="1">Multi-pass membrane protein</topology>
    </subcellularLocation>
</comment>
<dbReference type="GO" id="GO:0005524">
    <property type="term" value="F:ATP binding"/>
    <property type="evidence" value="ECO:0007669"/>
    <property type="project" value="UniProtKB-KW"/>
</dbReference>
<evidence type="ECO:0000256" key="1">
    <source>
        <dbReference type="ARBA" id="ARBA00004127"/>
    </source>
</evidence>
<dbReference type="Proteomes" id="UP000887577">
    <property type="component" value="Unplaced"/>
</dbReference>
<dbReference type="GO" id="GO:0016020">
    <property type="term" value="C:membrane"/>
    <property type="evidence" value="ECO:0007669"/>
    <property type="project" value="TreeGrafter"/>
</dbReference>
<evidence type="ECO:0000256" key="4">
    <source>
        <dbReference type="ARBA" id="ARBA00022840"/>
    </source>
</evidence>
<protein>
    <submittedName>
        <fullName evidence="6">ABC transporter domain-containing protein</fullName>
    </submittedName>
</protein>
<dbReference type="PANTHER" id="PTHR24223:SF443">
    <property type="entry name" value="MULTIDRUG-RESISTANCE LIKE PROTEIN 1, ISOFORM I"/>
    <property type="match status" value="1"/>
</dbReference>
<dbReference type="InterPro" id="IPR027417">
    <property type="entry name" value="P-loop_NTPase"/>
</dbReference>
<dbReference type="PANTHER" id="PTHR24223">
    <property type="entry name" value="ATP-BINDING CASSETTE SUB-FAMILY C"/>
    <property type="match status" value="1"/>
</dbReference>
<dbReference type="AlphaFoldDB" id="A0A914XWL6"/>
<dbReference type="WBParaSite" id="PSU_v2.g11359.t1">
    <property type="protein sequence ID" value="PSU_v2.g11359.t1"/>
    <property type="gene ID" value="PSU_v2.g11359"/>
</dbReference>
<evidence type="ECO:0000313" key="5">
    <source>
        <dbReference type="Proteomes" id="UP000887577"/>
    </source>
</evidence>
<accession>A0A914XWL6</accession>
<reference evidence="6" key="1">
    <citation type="submission" date="2022-11" db="UniProtKB">
        <authorList>
            <consortium name="WormBaseParasite"/>
        </authorList>
    </citation>
    <scope>IDENTIFICATION</scope>
</reference>
<dbReference type="InterPro" id="IPR050173">
    <property type="entry name" value="ABC_transporter_C-like"/>
</dbReference>
<dbReference type="GO" id="GO:0042626">
    <property type="term" value="F:ATPase-coupled transmembrane transporter activity"/>
    <property type="evidence" value="ECO:0007669"/>
    <property type="project" value="TreeGrafter"/>
</dbReference>
<evidence type="ECO:0000256" key="3">
    <source>
        <dbReference type="ARBA" id="ARBA00022741"/>
    </source>
</evidence>
<dbReference type="SUPFAM" id="SSF52540">
    <property type="entry name" value="P-loop containing nucleoside triphosphate hydrolases"/>
    <property type="match status" value="1"/>
</dbReference>
<evidence type="ECO:0000256" key="2">
    <source>
        <dbReference type="ARBA" id="ARBA00022737"/>
    </source>
</evidence>